<evidence type="ECO:0000256" key="3">
    <source>
        <dbReference type="ARBA" id="ARBA00022490"/>
    </source>
</evidence>
<evidence type="ECO:0000313" key="13">
    <source>
        <dbReference type="Proteomes" id="UP001151699"/>
    </source>
</evidence>
<comment type="similarity">
    <text evidence="2">Belongs to the WD repeat EMAP family.</text>
</comment>
<dbReference type="FunFam" id="2.130.10.10:FF:002220">
    <property type="entry name" value="EMAP-like 3"/>
    <property type="match status" value="1"/>
</dbReference>
<evidence type="ECO:0000256" key="6">
    <source>
        <dbReference type="ARBA" id="ARBA00022737"/>
    </source>
</evidence>
<keyword evidence="13" id="KW-1185">Reference proteome</keyword>
<organism evidence="12 13">
    <name type="scientific">Pseudolycoriella hygida</name>
    <dbReference type="NCBI Taxonomy" id="35572"/>
    <lineage>
        <taxon>Eukaryota</taxon>
        <taxon>Metazoa</taxon>
        <taxon>Ecdysozoa</taxon>
        <taxon>Arthropoda</taxon>
        <taxon>Hexapoda</taxon>
        <taxon>Insecta</taxon>
        <taxon>Pterygota</taxon>
        <taxon>Neoptera</taxon>
        <taxon>Endopterygota</taxon>
        <taxon>Diptera</taxon>
        <taxon>Nematocera</taxon>
        <taxon>Sciaroidea</taxon>
        <taxon>Sciaridae</taxon>
        <taxon>Pseudolycoriella</taxon>
    </lineage>
</organism>
<feature type="domain" description="EML-like first beta-propeller" evidence="10">
    <location>
        <begin position="264"/>
        <end position="529"/>
    </location>
</feature>
<dbReference type="PROSITE" id="PS50294">
    <property type="entry name" value="WD_REPEATS_REGION"/>
    <property type="match status" value="1"/>
</dbReference>
<keyword evidence="5" id="KW-0493">Microtubule</keyword>
<protein>
    <submittedName>
        <fullName evidence="12">Echinoderm microtubule-associated protein-like 1</fullName>
    </submittedName>
</protein>
<feature type="region of interest" description="Disordered" evidence="9">
    <location>
        <begin position="1"/>
        <end position="22"/>
    </location>
</feature>
<keyword evidence="7" id="KW-0206">Cytoskeleton</keyword>
<dbReference type="InterPro" id="IPR055439">
    <property type="entry name" value="Beta-prop_EML_1st"/>
</dbReference>
<feature type="region of interest" description="Disordered" evidence="9">
    <location>
        <begin position="96"/>
        <end position="180"/>
    </location>
</feature>
<evidence type="ECO:0000259" key="10">
    <source>
        <dbReference type="Pfam" id="PF23409"/>
    </source>
</evidence>
<feature type="domain" description="EML-like second beta-propeller" evidence="11">
    <location>
        <begin position="546"/>
        <end position="807"/>
    </location>
</feature>
<evidence type="ECO:0000256" key="4">
    <source>
        <dbReference type="ARBA" id="ARBA00022574"/>
    </source>
</evidence>
<dbReference type="PROSITE" id="PS50082">
    <property type="entry name" value="WD_REPEATS_2"/>
    <property type="match status" value="3"/>
</dbReference>
<evidence type="ECO:0000259" key="11">
    <source>
        <dbReference type="Pfam" id="PF23414"/>
    </source>
</evidence>
<dbReference type="InterPro" id="IPR050630">
    <property type="entry name" value="WD_repeat_EMAP"/>
</dbReference>
<dbReference type="PANTHER" id="PTHR13720:SF50">
    <property type="entry name" value="ECHINODERM MICROTUBULE-ASSOCIATED PROTEIN-LIKE 2"/>
    <property type="match status" value="1"/>
</dbReference>
<sequence length="822" mass="90457">NSFSLGEIEECSEKPSLQDNGNIYTTTSSEFLTDDDTMAGVYNAWNEMLQSENSGLASRVQDLERKVLTQQDEIVCLRSTLADVLRRLNLIEGNIDRGSANLHGGRSAPNTPSRTSTPSFNRVTSQSPTLNSSSSTISNSTTNDWKLRKPAPRATNSTAELQRRSTPVGQSFSQSTHTCSFNEDDGSMKFYLRGRPIVLHAPTDVRDSFEIAKVQPAPSKKLKLDWVYGYRGRDCRSNLYQLPTGEMAYFVAAVVVLYNVDEQSQRHYIGHTDDIKSLSVHPNKLLVATGQAAGKEASPHIRIWNSVSLATITVIGNGDFSGPINGLSFSRADGGVLLAAIEDSPDKIISVWEVRGDRGQRITETRCSVDTVVCVEFHPLDRNQLVTAGKNHLAFWTLDQNGTLYKRMGVFEGREKPKYVTCIAFNQSGDVISGDSNGNVIVWGRGTNIITRFFKKVHDGSIFSLCSLKDGRLASGGGKDGRIVLFDVDMNPTSVEMEVEPHFGAVRVIAEGKGSQFLIGTTKNCIMTGSFDLGLSPVIMGHTDEVWGLAVHPNLPQFVTGGRDRLLQLWDSLSHSVVWSKDIGEQIQSCAFSTDGELIAVGSLSGKWMVFDTLTRELLAQYMDGQEPIQTIKFSPDGNLLAVGSRDNFIYIYQVGSKRLSKIGRCSGHSSFITHLDWSEDSHQLRSNSGDYEVLYWNAELCRQITNPSTLRDVKWASQNCCISFQTVGVWPENADGSDVNSVSRSSDGSLLASGDDWGKVKLYSYPTSQPKSLAHAYGGHSSHVTAVEFMQDDARIISIGGNDTSFLCNYLYEKVNQKVNN</sequence>
<dbReference type="GO" id="GO:0072686">
    <property type="term" value="C:mitotic spindle"/>
    <property type="evidence" value="ECO:0007669"/>
    <property type="project" value="TreeGrafter"/>
</dbReference>
<dbReference type="Pfam" id="PF23414">
    <property type="entry name" value="Beta-prop_EML_2"/>
    <property type="match status" value="1"/>
</dbReference>
<dbReference type="InterPro" id="IPR001680">
    <property type="entry name" value="WD40_rpt"/>
</dbReference>
<evidence type="ECO:0000256" key="5">
    <source>
        <dbReference type="ARBA" id="ARBA00022701"/>
    </source>
</evidence>
<proteinExistence type="inferred from homology"/>
<dbReference type="InterPro" id="IPR011047">
    <property type="entry name" value="Quinoprotein_ADH-like_sf"/>
</dbReference>
<evidence type="ECO:0000256" key="7">
    <source>
        <dbReference type="ARBA" id="ARBA00023212"/>
    </source>
</evidence>
<dbReference type="Pfam" id="PF23409">
    <property type="entry name" value="Beta-prop_EML"/>
    <property type="match status" value="1"/>
</dbReference>
<evidence type="ECO:0000256" key="2">
    <source>
        <dbReference type="ARBA" id="ARBA00006489"/>
    </source>
</evidence>
<dbReference type="Proteomes" id="UP001151699">
    <property type="component" value="Chromosome A"/>
</dbReference>
<dbReference type="AlphaFoldDB" id="A0A9Q0NAI5"/>
<evidence type="ECO:0000256" key="8">
    <source>
        <dbReference type="PROSITE-ProRule" id="PRU00221"/>
    </source>
</evidence>
<dbReference type="FunFam" id="2.130.10.10:FF:000320">
    <property type="entry name" value="echinoderm microtubule-associated protein-like 6"/>
    <property type="match status" value="1"/>
</dbReference>
<evidence type="ECO:0000313" key="12">
    <source>
        <dbReference type="EMBL" id="KAJ6646728.1"/>
    </source>
</evidence>
<dbReference type="Gene3D" id="2.130.10.10">
    <property type="entry name" value="YVTN repeat-like/Quinoprotein amine dehydrogenase"/>
    <property type="match status" value="2"/>
</dbReference>
<reference evidence="12" key="1">
    <citation type="submission" date="2022-07" db="EMBL/GenBank/DDBJ databases">
        <authorList>
            <person name="Trinca V."/>
            <person name="Uliana J.V.C."/>
            <person name="Torres T.T."/>
            <person name="Ward R.J."/>
            <person name="Monesi N."/>
        </authorList>
    </citation>
    <scope>NUCLEOTIDE SEQUENCE</scope>
    <source>
        <strain evidence="12">HSMRA1968</strain>
        <tissue evidence="12">Whole embryos</tissue>
    </source>
</reference>
<feature type="repeat" description="WD" evidence="8">
    <location>
        <begin position="622"/>
        <end position="663"/>
    </location>
</feature>
<feature type="repeat" description="WD" evidence="8">
    <location>
        <begin position="666"/>
        <end position="698"/>
    </location>
</feature>
<evidence type="ECO:0000256" key="9">
    <source>
        <dbReference type="SAM" id="MobiDB-lite"/>
    </source>
</evidence>
<dbReference type="InterPro" id="IPR049813">
    <property type="entry name" value="Elp-1-like_TD"/>
</dbReference>
<keyword evidence="4 8" id="KW-0853">WD repeat</keyword>
<accession>A0A9Q0NAI5</accession>
<dbReference type="GO" id="GO:0005874">
    <property type="term" value="C:microtubule"/>
    <property type="evidence" value="ECO:0007669"/>
    <property type="project" value="UniProtKB-KW"/>
</dbReference>
<dbReference type="PANTHER" id="PTHR13720">
    <property type="entry name" value="WD-40 REPEAT PROTEIN"/>
    <property type="match status" value="1"/>
</dbReference>
<dbReference type="Pfam" id="PF03451">
    <property type="entry name" value="HELP"/>
    <property type="match status" value="1"/>
</dbReference>
<comment type="subcellular location">
    <subcellularLocation>
        <location evidence="1">Cytoplasm</location>
        <location evidence="1">Cytoskeleton</location>
    </subcellularLocation>
</comment>
<feature type="non-terminal residue" evidence="12">
    <location>
        <position position="1"/>
    </location>
</feature>
<feature type="compositionally biased region" description="Polar residues" evidence="9">
    <location>
        <begin position="154"/>
        <end position="180"/>
    </location>
</feature>
<dbReference type="InterPro" id="IPR005108">
    <property type="entry name" value="HELP"/>
</dbReference>
<dbReference type="OrthoDB" id="47802at2759"/>
<dbReference type="InterPro" id="IPR055442">
    <property type="entry name" value="Beta-prop_EML-like_2nd"/>
</dbReference>
<dbReference type="GO" id="GO:0000226">
    <property type="term" value="P:microtubule cytoskeleton organization"/>
    <property type="evidence" value="ECO:0007669"/>
    <property type="project" value="TreeGrafter"/>
</dbReference>
<gene>
    <name evidence="12" type="primary">Eml1</name>
    <name evidence="12" type="ORF">Bhyg_01941</name>
</gene>
<evidence type="ECO:0000256" key="1">
    <source>
        <dbReference type="ARBA" id="ARBA00004245"/>
    </source>
</evidence>
<dbReference type="GO" id="GO:0008017">
    <property type="term" value="F:microtubule binding"/>
    <property type="evidence" value="ECO:0007669"/>
    <property type="project" value="TreeGrafter"/>
</dbReference>
<name>A0A9Q0NAI5_9DIPT</name>
<dbReference type="InterPro" id="IPR015943">
    <property type="entry name" value="WD40/YVTN_repeat-like_dom_sf"/>
</dbReference>
<feature type="compositionally biased region" description="Low complexity" evidence="9">
    <location>
        <begin position="124"/>
        <end position="143"/>
    </location>
</feature>
<comment type="caution">
    <text evidence="12">The sequence shown here is derived from an EMBL/GenBank/DDBJ whole genome shotgun (WGS) entry which is preliminary data.</text>
</comment>
<keyword evidence="6" id="KW-0677">Repeat</keyword>
<feature type="repeat" description="WD" evidence="8">
    <location>
        <begin position="539"/>
        <end position="571"/>
    </location>
</feature>
<dbReference type="EMBL" id="WJQU01000001">
    <property type="protein sequence ID" value="KAJ6646728.1"/>
    <property type="molecule type" value="Genomic_DNA"/>
</dbReference>
<dbReference type="CDD" id="cd21931">
    <property type="entry name" value="TD_EMAP-like"/>
    <property type="match status" value="1"/>
</dbReference>
<dbReference type="SUPFAM" id="SSF50998">
    <property type="entry name" value="Quinoprotein alcohol dehydrogenase-like"/>
    <property type="match status" value="2"/>
</dbReference>
<keyword evidence="3" id="KW-0963">Cytoplasm</keyword>
<feature type="non-terminal residue" evidence="12">
    <location>
        <position position="822"/>
    </location>
</feature>
<feature type="compositionally biased region" description="Polar residues" evidence="9">
    <location>
        <begin position="108"/>
        <end position="123"/>
    </location>
</feature>
<dbReference type="SMART" id="SM00320">
    <property type="entry name" value="WD40"/>
    <property type="match status" value="10"/>
</dbReference>